<comment type="caution">
    <text evidence="1">The sequence shown here is derived from an EMBL/GenBank/DDBJ whole genome shotgun (WGS) entry which is preliminary data.</text>
</comment>
<gene>
    <name evidence="1" type="ORF">HNR23_004205</name>
</gene>
<evidence type="ECO:0000313" key="1">
    <source>
        <dbReference type="EMBL" id="MBB6174145.1"/>
    </source>
</evidence>
<name>A0A7W9YL24_9ACTN</name>
<proteinExistence type="predicted"/>
<dbReference type="Proteomes" id="UP000546642">
    <property type="component" value="Unassembled WGS sequence"/>
</dbReference>
<dbReference type="AlphaFoldDB" id="A0A7W9YL24"/>
<dbReference type="EMBL" id="JACHDS010000001">
    <property type="protein sequence ID" value="MBB6174145.1"/>
    <property type="molecule type" value="Genomic_DNA"/>
</dbReference>
<protein>
    <submittedName>
        <fullName evidence="1">Uncharacterized protein</fullName>
    </submittedName>
</protein>
<keyword evidence="2" id="KW-1185">Reference proteome</keyword>
<organism evidence="1 2">
    <name type="scientific">Nocardiopsis mwathae</name>
    <dbReference type="NCBI Taxonomy" id="1472723"/>
    <lineage>
        <taxon>Bacteria</taxon>
        <taxon>Bacillati</taxon>
        <taxon>Actinomycetota</taxon>
        <taxon>Actinomycetes</taxon>
        <taxon>Streptosporangiales</taxon>
        <taxon>Nocardiopsidaceae</taxon>
        <taxon>Nocardiopsis</taxon>
    </lineage>
</organism>
<sequence length="78" mass="8006">MRPAPPKVAVPMTTVPGEEGVSRLQSARGGERVSGLAAVDMVAGGGHGRPADGLYSIPLSRSGVTHRFPRSRFPGVVG</sequence>
<evidence type="ECO:0000313" key="2">
    <source>
        <dbReference type="Proteomes" id="UP000546642"/>
    </source>
</evidence>
<accession>A0A7W9YL24</accession>
<reference evidence="1 2" key="1">
    <citation type="submission" date="2020-08" db="EMBL/GenBank/DDBJ databases">
        <title>Sequencing the genomes of 1000 actinobacteria strains.</title>
        <authorList>
            <person name="Klenk H.-P."/>
        </authorList>
    </citation>
    <scope>NUCLEOTIDE SEQUENCE [LARGE SCALE GENOMIC DNA]</scope>
    <source>
        <strain evidence="1 2">DSM 46659</strain>
    </source>
</reference>